<dbReference type="GO" id="GO:0016491">
    <property type="term" value="F:oxidoreductase activity"/>
    <property type="evidence" value="ECO:0007669"/>
    <property type="project" value="UniProtKB-KW"/>
</dbReference>
<dbReference type="Gene3D" id="3.30.465.10">
    <property type="match status" value="1"/>
</dbReference>
<comment type="similarity">
    <text evidence="1">Belongs to the oxygen-dependent FAD-linked oxidoreductase family.</text>
</comment>
<dbReference type="InterPro" id="IPR050416">
    <property type="entry name" value="FAD-linked_Oxidoreductase"/>
</dbReference>
<dbReference type="Pfam" id="PF01565">
    <property type="entry name" value="FAD_binding_4"/>
    <property type="match status" value="1"/>
</dbReference>
<keyword evidence="2" id="KW-0285">Flavoprotein</keyword>
<evidence type="ECO:0000256" key="4">
    <source>
        <dbReference type="ARBA" id="ARBA00023002"/>
    </source>
</evidence>
<evidence type="ECO:0000313" key="6">
    <source>
        <dbReference type="Proteomes" id="UP000472372"/>
    </source>
</evidence>
<organism evidence="5 6">
    <name type="scientific">Pyrenophora teres f. teres</name>
    <dbReference type="NCBI Taxonomy" id="97479"/>
    <lineage>
        <taxon>Eukaryota</taxon>
        <taxon>Fungi</taxon>
        <taxon>Dikarya</taxon>
        <taxon>Ascomycota</taxon>
        <taxon>Pezizomycotina</taxon>
        <taxon>Dothideomycetes</taxon>
        <taxon>Pleosporomycetidae</taxon>
        <taxon>Pleosporales</taxon>
        <taxon>Pleosporineae</taxon>
        <taxon>Pleosporaceae</taxon>
        <taxon>Pyrenophora</taxon>
    </lineage>
</organism>
<dbReference type="PROSITE" id="PS51387">
    <property type="entry name" value="FAD_PCMH"/>
    <property type="match status" value="1"/>
</dbReference>
<dbReference type="InterPro" id="IPR006094">
    <property type="entry name" value="Oxid_FAD_bind_N"/>
</dbReference>
<name>A0A6S6W2F5_9PLEO</name>
<accession>A0A6S6W2F5</accession>
<dbReference type="PANTHER" id="PTHR42973">
    <property type="entry name" value="BINDING OXIDOREDUCTASE, PUTATIVE (AFU_ORTHOLOGUE AFUA_1G17690)-RELATED"/>
    <property type="match status" value="1"/>
</dbReference>
<evidence type="ECO:0000256" key="2">
    <source>
        <dbReference type="ARBA" id="ARBA00022630"/>
    </source>
</evidence>
<dbReference type="InterPro" id="IPR012951">
    <property type="entry name" value="BBE"/>
</dbReference>
<dbReference type="SUPFAM" id="SSF56176">
    <property type="entry name" value="FAD-binding/transporter-associated domain-like"/>
    <property type="match status" value="1"/>
</dbReference>
<evidence type="ECO:0000256" key="3">
    <source>
        <dbReference type="ARBA" id="ARBA00022827"/>
    </source>
</evidence>
<sequence length="549" mass="60928">MKTWTPNIASTVLFLRSLLAQEAFESPGFDIAEALLVNGVDISIIPELANRSAEASTCFCSVSTLQVQLTSRCSHHIQCQPLQRIFGNEKVEHREALTYNMTMNNFWAVQQREIRPSCIFRPDKALDVSTLILLSRLMQCPFAVKSGGHATFTGASSVDGGITVLFERMKQLTLSEDKKIASIEPGNLWYDIYKTLEKDNLTVAGGRVGDIGIGGLTTGGGISWFANQRGWACDNVASYEVVTASGRIVTATPTELPDLYWALRGGGNNLGIVTKFNLETFPHGLMLGGRRVFAEPSFPAAIDAFVNLGRNAAVDPKAAYYMAAILHGTSKLLMSELMYTDPILDPPILEEYHNISTISAAPQINTLAYFTQELQERNPTGYRDTFWTASCRLDRDMVKFITDVAFEEFDKLRDVANILPASIFQVITVPQLEHMQKNGGNALGLSPSDGPILLFSLSSRWSNIKDDDLVLKVNANIVKRMQAEAKRRDLAIDYLYMNYASQFQDVISSYGKNAEKLRRIALKYDPTGVFQKLQPGYFKLHGPPNPIWP</sequence>
<reference evidence="5" key="1">
    <citation type="submission" date="2021-02" db="EMBL/GenBank/DDBJ databases">
        <authorList>
            <person name="Syme A R."/>
            <person name="Syme A R."/>
            <person name="Moolhuijzen P."/>
        </authorList>
    </citation>
    <scope>NUCLEOTIDE SEQUENCE</scope>
    <source>
        <strain evidence="5">W1-1</strain>
    </source>
</reference>
<dbReference type="PANTHER" id="PTHR42973:SF34">
    <property type="entry name" value="FAD BINDING DOMAIN PROTEIN (AFU_ORTHOLOGUE AFUA_3G02770)"/>
    <property type="match status" value="1"/>
</dbReference>
<evidence type="ECO:0000313" key="5">
    <source>
        <dbReference type="EMBL" id="CAE7175270.1"/>
    </source>
</evidence>
<dbReference type="AlphaFoldDB" id="A0A6S6W2F5"/>
<keyword evidence="3" id="KW-0274">FAD</keyword>
<dbReference type="EMBL" id="HG992981">
    <property type="protein sequence ID" value="CAE7175270.1"/>
    <property type="molecule type" value="Genomic_DNA"/>
</dbReference>
<protein>
    <submittedName>
        <fullName evidence="5">GlcD</fullName>
    </submittedName>
</protein>
<gene>
    <name evidence="5" type="ORF">PTTW11_05775</name>
</gene>
<evidence type="ECO:0000256" key="1">
    <source>
        <dbReference type="ARBA" id="ARBA00005466"/>
    </source>
</evidence>
<dbReference type="Proteomes" id="UP000472372">
    <property type="component" value="Chromosome 5"/>
</dbReference>
<dbReference type="Pfam" id="PF08031">
    <property type="entry name" value="BBE"/>
    <property type="match status" value="1"/>
</dbReference>
<keyword evidence="4" id="KW-0560">Oxidoreductase</keyword>
<dbReference type="InterPro" id="IPR016166">
    <property type="entry name" value="FAD-bd_PCMH"/>
</dbReference>
<dbReference type="GO" id="GO:0071949">
    <property type="term" value="F:FAD binding"/>
    <property type="evidence" value="ECO:0007669"/>
    <property type="project" value="InterPro"/>
</dbReference>
<dbReference type="InterPro" id="IPR016169">
    <property type="entry name" value="FAD-bd_PCMH_sub2"/>
</dbReference>
<proteinExistence type="inferred from homology"/>
<dbReference type="InterPro" id="IPR036318">
    <property type="entry name" value="FAD-bd_PCMH-like_sf"/>
</dbReference>